<dbReference type="Pfam" id="PF08448">
    <property type="entry name" value="PAS_4"/>
    <property type="match status" value="1"/>
</dbReference>
<feature type="domain" description="GGDEF" evidence="4">
    <location>
        <begin position="467"/>
        <end position="589"/>
    </location>
</feature>
<dbReference type="NCBIfam" id="TIGR00229">
    <property type="entry name" value="sensory_box"/>
    <property type="match status" value="1"/>
</dbReference>
<dbReference type="NCBIfam" id="TIGR00254">
    <property type="entry name" value="GGDEF"/>
    <property type="match status" value="1"/>
</dbReference>
<dbReference type="AlphaFoldDB" id="I0HCH9"/>
<dbReference type="InterPro" id="IPR052155">
    <property type="entry name" value="Biofilm_reg_signaling"/>
</dbReference>
<dbReference type="InterPro" id="IPR013656">
    <property type="entry name" value="PAS_4"/>
</dbReference>
<name>I0HCH9_ACTM4</name>
<dbReference type="Gene3D" id="3.30.70.270">
    <property type="match status" value="1"/>
</dbReference>
<feature type="transmembrane region" description="Helical" evidence="1">
    <location>
        <begin position="103"/>
        <end position="123"/>
    </location>
</feature>
<dbReference type="InterPro" id="IPR000160">
    <property type="entry name" value="GGDEF_dom"/>
</dbReference>
<dbReference type="InterPro" id="IPR043128">
    <property type="entry name" value="Rev_trsase/Diguanyl_cyclase"/>
</dbReference>
<accession>I0HCH9</accession>
<feature type="transmembrane region" description="Helical" evidence="1">
    <location>
        <begin position="222"/>
        <end position="242"/>
    </location>
</feature>
<evidence type="ECO:0000259" key="3">
    <source>
        <dbReference type="PROSITE" id="PS50113"/>
    </source>
</evidence>
<feature type="transmembrane region" description="Helical" evidence="1">
    <location>
        <begin position="135"/>
        <end position="156"/>
    </location>
</feature>
<evidence type="ECO:0008006" key="7">
    <source>
        <dbReference type="Google" id="ProtNLM"/>
    </source>
</evidence>
<dbReference type="PROSITE" id="PS50112">
    <property type="entry name" value="PAS"/>
    <property type="match status" value="1"/>
</dbReference>
<dbReference type="InterPro" id="IPR000700">
    <property type="entry name" value="PAS-assoc_C"/>
</dbReference>
<feature type="transmembrane region" description="Helical" evidence="1">
    <location>
        <begin position="162"/>
        <end position="184"/>
    </location>
</feature>
<reference evidence="5 6" key="1">
    <citation type="submission" date="2012-02" db="EMBL/GenBank/DDBJ databases">
        <title>Complete genome sequence of Actinoplanes missouriensis 431 (= NBRC 102363).</title>
        <authorList>
            <person name="Ohnishi Y."/>
            <person name="Ishikawa J."/>
            <person name="Sekine M."/>
            <person name="Hosoyama A."/>
            <person name="Harada T."/>
            <person name="Narita H."/>
            <person name="Hata T."/>
            <person name="Konno Y."/>
            <person name="Tutikane K."/>
            <person name="Fujita N."/>
            <person name="Horinouchi S."/>
            <person name="Hayakawa M."/>
        </authorList>
    </citation>
    <scope>NUCLEOTIDE SEQUENCE [LARGE SCALE GENOMIC DNA]</scope>
    <source>
        <strain evidence="6">ATCC 14538 / DSM 43046 / CBS 188.64 / JCM 3121 / NBRC 102363 / NCIMB 12654 / NRRL B-3342 / UNCC 431</strain>
    </source>
</reference>
<dbReference type="CDD" id="cd01949">
    <property type="entry name" value="GGDEF"/>
    <property type="match status" value="1"/>
</dbReference>
<keyword evidence="1" id="KW-0472">Membrane</keyword>
<dbReference type="InterPro" id="IPR029787">
    <property type="entry name" value="Nucleotide_cyclase"/>
</dbReference>
<evidence type="ECO:0000259" key="4">
    <source>
        <dbReference type="PROSITE" id="PS50887"/>
    </source>
</evidence>
<dbReference type="SMART" id="SM00267">
    <property type="entry name" value="GGDEF"/>
    <property type="match status" value="1"/>
</dbReference>
<evidence type="ECO:0000256" key="1">
    <source>
        <dbReference type="SAM" id="Phobius"/>
    </source>
</evidence>
<dbReference type="OrthoDB" id="8526884at2"/>
<dbReference type="RefSeq" id="WP_014445604.1">
    <property type="nucleotide sequence ID" value="NC_017093.1"/>
</dbReference>
<feature type="domain" description="PAC" evidence="3">
    <location>
        <begin position="391"/>
        <end position="442"/>
    </location>
</feature>
<protein>
    <recommendedName>
        <fullName evidence="7">Diguanylate cyclase with PAS sensor</fullName>
    </recommendedName>
</protein>
<dbReference type="PANTHER" id="PTHR44757:SF2">
    <property type="entry name" value="BIOFILM ARCHITECTURE MAINTENANCE PROTEIN MBAA"/>
    <property type="match status" value="1"/>
</dbReference>
<dbReference type="InterPro" id="IPR035965">
    <property type="entry name" value="PAS-like_dom_sf"/>
</dbReference>
<dbReference type="STRING" id="512565.AMIS_54960"/>
<dbReference type="KEGG" id="ams:AMIS_54960"/>
<dbReference type="Gene3D" id="3.30.450.20">
    <property type="entry name" value="PAS domain"/>
    <property type="match status" value="1"/>
</dbReference>
<organism evidence="5 6">
    <name type="scientific">Actinoplanes missouriensis (strain ATCC 14538 / DSM 43046 / CBS 188.64 / JCM 3121 / NBRC 102363 / NCIMB 12654 / NRRL B-3342 / UNCC 431)</name>
    <dbReference type="NCBI Taxonomy" id="512565"/>
    <lineage>
        <taxon>Bacteria</taxon>
        <taxon>Bacillati</taxon>
        <taxon>Actinomycetota</taxon>
        <taxon>Actinomycetes</taxon>
        <taxon>Micromonosporales</taxon>
        <taxon>Micromonosporaceae</taxon>
        <taxon>Actinoplanes</taxon>
    </lineage>
</organism>
<dbReference type="EMBL" id="AP012319">
    <property type="protein sequence ID" value="BAL90716.1"/>
    <property type="molecule type" value="Genomic_DNA"/>
</dbReference>
<proteinExistence type="predicted"/>
<feature type="transmembrane region" description="Helical" evidence="1">
    <location>
        <begin position="67"/>
        <end position="91"/>
    </location>
</feature>
<dbReference type="HOGENOM" id="CLU_000445_129_3_11"/>
<keyword evidence="6" id="KW-1185">Reference proteome</keyword>
<dbReference type="InterPro" id="IPR000014">
    <property type="entry name" value="PAS"/>
</dbReference>
<evidence type="ECO:0000313" key="6">
    <source>
        <dbReference type="Proteomes" id="UP000007882"/>
    </source>
</evidence>
<dbReference type="Pfam" id="PF00990">
    <property type="entry name" value="GGDEF"/>
    <property type="match status" value="1"/>
</dbReference>
<dbReference type="CDD" id="cd00130">
    <property type="entry name" value="PAS"/>
    <property type="match status" value="1"/>
</dbReference>
<dbReference type="Proteomes" id="UP000007882">
    <property type="component" value="Chromosome"/>
</dbReference>
<sequence>MRGRDPVLLLLLLGGTLLTGAYALDLGGHRAQALVAWLVLPVMDLLLFLWSRTVARTPGLPRPARHFWWALAAAGLVFLCGDTVQCLVLIAAPQSDGLTFHPVQSAAALIGMLLVCVAALRYPAASWTSSASIRFALDAGIVATAAATVTWCLATGGGRDLYLPVALGSGLLFCAVFLVVRMGVSGHSPMSTPAAVLLVASVLVQVMATALVSATGAGHPHLQYVLIFAPSLLSAAVARVHLRGGERADRARDDVPPGRRWHLLLPYLGTVVCVVALVLTGTTGALIGLVLNVALVVARQIVSLGENNRLVDEIRRREKLLESMLRHSSEIISIAGEDGTFRYVSPAVERLLGLPVGSVLGRSSREILHAEDEQRLGAGLDHLYRTPGAEMTYQGRYRRSDGTWRWLEVHAVNLSHQPGIGGVICNARDITESRELHERLRFQAGHDELTGLANRREFTAATAGVPGDAAVLLIDLNGFKQINDGYGHAAGDAVLRHVAAVLIECADPDDVPARLGGDEFAVLVRGGGPAADLLAARLRTALTRPVTIDGKPVTVGASIGVACGPACDPDHLLNTADLRMYEEKRAYAS</sequence>
<keyword evidence="1" id="KW-0812">Transmembrane</keyword>
<keyword evidence="1" id="KW-1133">Transmembrane helix</keyword>
<dbReference type="SMART" id="SM00091">
    <property type="entry name" value="PAS"/>
    <property type="match status" value="1"/>
</dbReference>
<feature type="transmembrane region" description="Helical" evidence="1">
    <location>
        <begin position="33"/>
        <end position="55"/>
    </location>
</feature>
<evidence type="ECO:0000313" key="5">
    <source>
        <dbReference type="EMBL" id="BAL90716.1"/>
    </source>
</evidence>
<feature type="transmembrane region" description="Helical" evidence="1">
    <location>
        <begin position="263"/>
        <end position="291"/>
    </location>
</feature>
<dbReference type="PROSITE" id="PS50887">
    <property type="entry name" value="GGDEF"/>
    <property type="match status" value="1"/>
</dbReference>
<gene>
    <name evidence="5" type="ordered locus">AMIS_54960</name>
</gene>
<dbReference type="SUPFAM" id="SSF55073">
    <property type="entry name" value="Nucleotide cyclase"/>
    <property type="match status" value="1"/>
</dbReference>
<feature type="transmembrane region" description="Helical" evidence="1">
    <location>
        <begin position="196"/>
        <end position="216"/>
    </location>
</feature>
<dbReference type="PROSITE" id="PS50113">
    <property type="entry name" value="PAC"/>
    <property type="match status" value="1"/>
</dbReference>
<dbReference type="SUPFAM" id="SSF55785">
    <property type="entry name" value="PYP-like sensor domain (PAS domain)"/>
    <property type="match status" value="1"/>
</dbReference>
<feature type="domain" description="PAS" evidence="2">
    <location>
        <begin position="317"/>
        <end position="387"/>
    </location>
</feature>
<dbReference type="InterPro" id="IPR001610">
    <property type="entry name" value="PAC"/>
</dbReference>
<dbReference type="PANTHER" id="PTHR44757">
    <property type="entry name" value="DIGUANYLATE CYCLASE DGCP"/>
    <property type="match status" value="1"/>
</dbReference>
<evidence type="ECO:0000259" key="2">
    <source>
        <dbReference type="PROSITE" id="PS50112"/>
    </source>
</evidence>
<dbReference type="PATRIC" id="fig|512565.3.peg.5492"/>
<dbReference type="SMART" id="SM00086">
    <property type="entry name" value="PAC"/>
    <property type="match status" value="1"/>
</dbReference>
<dbReference type="eggNOG" id="COG2199">
    <property type="taxonomic scope" value="Bacteria"/>
</dbReference>